<evidence type="ECO:0000313" key="5">
    <source>
        <dbReference type="Proteomes" id="UP000007148"/>
    </source>
</evidence>
<gene>
    <name evidence="4" type="ORF">PIIN_05022</name>
</gene>
<sequence length="245" mass="25742">MKSILAIPLLAALSVLAKDVHDRPAKRHHHELAARNNQNSTRRDETQNLGKRDFSGVATWYDVTTGQGYCGGYRSPGDYVVALNAPQMESQSVRCGDTITISANGRSAVATVWDECPPCAWGSLDLSAGLFQVFGDLGQGVIPISWYVGAGGPPQPPPQPTSTYVWTPDPTTSQPPPTSSSPPPSSSSTPSSSSSSSPTSSSTPDNTVQEVPSSTTSTPPENLNNANNAILQLAEILRLARNGAA</sequence>
<feature type="compositionally biased region" description="Pro residues" evidence="2">
    <location>
        <begin position="173"/>
        <end position="185"/>
    </location>
</feature>
<keyword evidence="1 3" id="KW-0732">Signal</keyword>
<dbReference type="CDD" id="cd22191">
    <property type="entry name" value="DPBB_RlpA_EXP_N-like"/>
    <property type="match status" value="1"/>
</dbReference>
<dbReference type="AlphaFoldDB" id="G4TID7"/>
<protein>
    <submittedName>
        <fullName evidence="4">Related to B2-aldehyde-forming enzyme</fullName>
    </submittedName>
</protein>
<feature type="compositionally biased region" description="Low complexity" evidence="2">
    <location>
        <begin position="186"/>
        <end position="204"/>
    </location>
</feature>
<keyword evidence="5" id="KW-1185">Reference proteome</keyword>
<dbReference type="Gene3D" id="2.40.40.10">
    <property type="entry name" value="RlpA-like domain"/>
    <property type="match status" value="1"/>
</dbReference>
<evidence type="ECO:0000256" key="1">
    <source>
        <dbReference type="ARBA" id="ARBA00022729"/>
    </source>
</evidence>
<evidence type="ECO:0000256" key="3">
    <source>
        <dbReference type="SAM" id="SignalP"/>
    </source>
</evidence>
<dbReference type="HOGENOM" id="CLU_047639_0_1_1"/>
<dbReference type="Proteomes" id="UP000007148">
    <property type="component" value="Unassembled WGS sequence"/>
</dbReference>
<dbReference type="eggNOG" id="ENOG502S6X4">
    <property type="taxonomic scope" value="Eukaryota"/>
</dbReference>
<evidence type="ECO:0000256" key="2">
    <source>
        <dbReference type="SAM" id="MobiDB-lite"/>
    </source>
</evidence>
<feature type="chain" id="PRO_5003468781" evidence="3">
    <location>
        <begin position="18"/>
        <end position="245"/>
    </location>
</feature>
<dbReference type="InterPro" id="IPR036908">
    <property type="entry name" value="RlpA-like_sf"/>
</dbReference>
<feature type="region of interest" description="Disordered" evidence="2">
    <location>
        <begin position="24"/>
        <end position="49"/>
    </location>
</feature>
<dbReference type="PANTHER" id="PTHR31836:SF28">
    <property type="entry name" value="SRCR DOMAIN-CONTAINING PROTEIN-RELATED"/>
    <property type="match status" value="1"/>
</dbReference>
<dbReference type="EMBL" id="CAFZ01000105">
    <property type="protein sequence ID" value="CCA71087.1"/>
    <property type="molecule type" value="Genomic_DNA"/>
</dbReference>
<feature type="signal peptide" evidence="3">
    <location>
        <begin position="1"/>
        <end position="17"/>
    </location>
</feature>
<dbReference type="OMA" id="HHEVANV"/>
<dbReference type="SUPFAM" id="SSF50685">
    <property type="entry name" value="Barwin-like endoglucanases"/>
    <property type="match status" value="1"/>
</dbReference>
<evidence type="ECO:0000313" key="4">
    <source>
        <dbReference type="EMBL" id="CCA71087.1"/>
    </source>
</evidence>
<reference evidence="4 5" key="1">
    <citation type="journal article" date="2011" name="PLoS Pathog.">
        <title>Endophytic Life Strategies Decoded by Genome and Transcriptome Analyses of the Mutualistic Root Symbiont Piriformospora indica.</title>
        <authorList>
            <person name="Zuccaro A."/>
            <person name="Lahrmann U."/>
            <person name="Guldener U."/>
            <person name="Langen G."/>
            <person name="Pfiffi S."/>
            <person name="Biedenkopf D."/>
            <person name="Wong P."/>
            <person name="Samans B."/>
            <person name="Grimm C."/>
            <person name="Basiewicz M."/>
            <person name="Murat C."/>
            <person name="Martin F."/>
            <person name="Kogel K.H."/>
        </authorList>
    </citation>
    <scope>NUCLEOTIDE SEQUENCE [LARGE SCALE GENOMIC DNA]</scope>
    <source>
        <strain evidence="4 5">DSM 11827</strain>
    </source>
</reference>
<dbReference type="STRING" id="1109443.G4TID7"/>
<accession>G4TID7</accession>
<name>G4TID7_SERID</name>
<comment type="caution">
    <text evidence="4">The sequence shown here is derived from an EMBL/GenBank/DDBJ whole genome shotgun (WGS) entry which is preliminary data.</text>
</comment>
<organism evidence="4 5">
    <name type="scientific">Serendipita indica (strain DSM 11827)</name>
    <name type="common">Root endophyte fungus</name>
    <name type="synonym">Piriformospora indica</name>
    <dbReference type="NCBI Taxonomy" id="1109443"/>
    <lineage>
        <taxon>Eukaryota</taxon>
        <taxon>Fungi</taxon>
        <taxon>Dikarya</taxon>
        <taxon>Basidiomycota</taxon>
        <taxon>Agaricomycotina</taxon>
        <taxon>Agaricomycetes</taxon>
        <taxon>Sebacinales</taxon>
        <taxon>Serendipitaceae</taxon>
        <taxon>Serendipita</taxon>
    </lineage>
</organism>
<feature type="region of interest" description="Disordered" evidence="2">
    <location>
        <begin position="152"/>
        <end position="226"/>
    </location>
</feature>
<proteinExistence type="predicted"/>
<dbReference type="OrthoDB" id="623670at2759"/>
<dbReference type="InParanoid" id="G4TID7"/>
<dbReference type="InterPro" id="IPR051477">
    <property type="entry name" value="Expansin_CellWall"/>
</dbReference>
<dbReference type="PANTHER" id="PTHR31836">
    <property type="match status" value="1"/>
</dbReference>
<feature type="compositionally biased region" description="Polar residues" evidence="2">
    <location>
        <begin position="205"/>
        <end position="220"/>
    </location>
</feature>